<keyword evidence="1" id="KW-0479">Metal-binding</keyword>
<keyword evidence="1" id="KW-1133">Transmembrane helix</keyword>
<keyword evidence="1" id="KW-0256">Endoplasmic reticulum</keyword>
<keyword evidence="2" id="KW-0175">Coiled coil</keyword>
<sequence length="307" mass="36070">MGTFFSKNKVDPNNYEQILSHLDDDIQKKELQLSELRIKDRKVGILWLLYSTILWTIYIVYYLYALKEKSQEISYMVLTASPILLGPFCILYVRKGVKWIYNKKLTSIETSLVSLRKKQKLKVDELKNKTAYYSTKSLLERYDPSSPEKKEIDEQKRKKMLEEREEQKRMIAQQKKQWQAKQPPSSQYQAQPQIKPLLPQQQQWYDKVVDALVGDVGPETKYALICYHCNAHNGLVLPQEIEVIEYTCPHCHQFNPSRKSRTFRPDGLVSHTVSPTTLEHKDNNSQDTCVAKEDLLRQRKVPMEDQN</sequence>
<reference evidence="4" key="1">
    <citation type="submission" date="2021-01" db="EMBL/GenBank/DDBJ databases">
        <title>Metabolic potential, ecology and presence of endohyphal bacteria is reflected in genomic diversity of Mucoromycotina.</title>
        <authorList>
            <person name="Muszewska A."/>
            <person name="Okrasinska A."/>
            <person name="Steczkiewicz K."/>
            <person name="Drgas O."/>
            <person name="Orlowska M."/>
            <person name="Perlinska-Lenart U."/>
            <person name="Aleksandrzak-Piekarczyk T."/>
            <person name="Szatraj K."/>
            <person name="Zielenkiewicz U."/>
            <person name="Pilsyk S."/>
            <person name="Malc E."/>
            <person name="Mieczkowski P."/>
            <person name="Kruszewska J.S."/>
            <person name="Biernat P."/>
            <person name="Pawlowska J."/>
        </authorList>
    </citation>
    <scope>NUCLEOTIDE SEQUENCE</scope>
    <source>
        <strain evidence="4">WA0000018081</strain>
    </source>
</reference>
<dbReference type="GO" id="GO:0008270">
    <property type="term" value="F:zinc ion binding"/>
    <property type="evidence" value="ECO:0007669"/>
    <property type="project" value="UniProtKB-KW"/>
</dbReference>
<dbReference type="Pfam" id="PF10058">
    <property type="entry name" value="Zn_ribbon_10"/>
    <property type="match status" value="1"/>
</dbReference>
<evidence type="ECO:0000313" key="5">
    <source>
        <dbReference type="Proteomes" id="UP000613177"/>
    </source>
</evidence>
<evidence type="ECO:0000259" key="3">
    <source>
        <dbReference type="Pfam" id="PF10058"/>
    </source>
</evidence>
<feature type="domain" description="Lunapark zinc ribbon" evidence="3">
    <location>
        <begin position="204"/>
        <end position="255"/>
    </location>
</feature>
<comment type="caution">
    <text evidence="4">The sequence shown here is derived from an EMBL/GenBank/DDBJ whole genome shotgun (WGS) entry which is preliminary data.</text>
</comment>
<keyword evidence="1" id="KW-0863">Zinc-finger</keyword>
<keyword evidence="1" id="KW-0472">Membrane</keyword>
<organism evidence="4 5">
    <name type="scientific">Thamnidium elegans</name>
    <dbReference type="NCBI Taxonomy" id="101142"/>
    <lineage>
        <taxon>Eukaryota</taxon>
        <taxon>Fungi</taxon>
        <taxon>Fungi incertae sedis</taxon>
        <taxon>Mucoromycota</taxon>
        <taxon>Mucoromycotina</taxon>
        <taxon>Mucoromycetes</taxon>
        <taxon>Mucorales</taxon>
        <taxon>Mucorineae</taxon>
        <taxon>Mucoraceae</taxon>
        <taxon>Thamnidium</taxon>
    </lineage>
</organism>
<name>A0A8H7SJH3_9FUNG</name>
<dbReference type="GO" id="GO:0071788">
    <property type="term" value="P:endoplasmic reticulum tubular network maintenance"/>
    <property type="evidence" value="ECO:0007669"/>
    <property type="project" value="UniProtKB-UniRule"/>
</dbReference>
<evidence type="ECO:0000313" key="4">
    <source>
        <dbReference type="EMBL" id="KAG2229213.1"/>
    </source>
</evidence>
<dbReference type="GO" id="GO:1903373">
    <property type="term" value="P:positive regulation of endoplasmic reticulum tubular network organization"/>
    <property type="evidence" value="ECO:0007669"/>
    <property type="project" value="UniProtKB-UniRule"/>
</dbReference>
<feature type="transmembrane region" description="Helical" evidence="1">
    <location>
        <begin position="73"/>
        <end position="93"/>
    </location>
</feature>
<accession>A0A8H7SJH3</accession>
<dbReference type="Proteomes" id="UP000613177">
    <property type="component" value="Unassembled WGS sequence"/>
</dbReference>
<comment type="similarity">
    <text evidence="1">Belongs to the lunapark family.</text>
</comment>
<feature type="coiled-coil region" evidence="2">
    <location>
        <begin position="150"/>
        <end position="181"/>
    </location>
</feature>
<dbReference type="PANTHER" id="PTHR22166">
    <property type="entry name" value="ENDOPLASMIC RETICULUM JUNCTION FORMATION PROTEIN LUNAPARK"/>
    <property type="match status" value="1"/>
</dbReference>
<evidence type="ECO:0000256" key="1">
    <source>
        <dbReference type="RuleBase" id="RU367073"/>
    </source>
</evidence>
<keyword evidence="5" id="KW-1185">Reference proteome</keyword>
<dbReference type="GO" id="GO:0098826">
    <property type="term" value="C:endoplasmic reticulum tubular network membrane"/>
    <property type="evidence" value="ECO:0007669"/>
    <property type="project" value="UniProtKB-UniRule"/>
</dbReference>
<dbReference type="AlphaFoldDB" id="A0A8H7SJH3"/>
<protein>
    <recommendedName>
        <fullName evidence="1">Endoplasmic reticulum junction formation protein lunapark</fullName>
    </recommendedName>
</protein>
<feature type="transmembrane region" description="Helical" evidence="1">
    <location>
        <begin position="43"/>
        <end position="61"/>
    </location>
</feature>
<dbReference type="InterPro" id="IPR019273">
    <property type="entry name" value="Lunapark_Znf"/>
</dbReference>
<dbReference type="PANTHER" id="PTHR22166:SF12">
    <property type="entry name" value="ENDOPLASMIC RETICULUM JUNCTION FORMATION PROTEIN LUNAPARK"/>
    <property type="match status" value="1"/>
</dbReference>
<gene>
    <name evidence="4" type="ORF">INT48_007683</name>
</gene>
<dbReference type="InterPro" id="IPR040115">
    <property type="entry name" value="Lnp"/>
</dbReference>
<comment type="subcellular location">
    <subcellularLocation>
        <location evidence="1">Endoplasmic reticulum membrane</location>
        <topology evidence="1">Multi-pass membrane protein</topology>
    </subcellularLocation>
</comment>
<dbReference type="OrthoDB" id="1725934at2759"/>
<comment type="function">
    <text evidence="1">Plays a role in determining ER morphology.</text>
</comment>
<keyword evidence="1" id="KW-0862">Zinc</keyword>
<proteinExistence type="inferred from homology"/>
<evidence type="ECO:0000256" key="2">
    <source>
        <dbReference type="SAM" id="Coils"/>
    </source>
</evidence>
<dbReference type="EMBL" id="JAEPRE010000297">
    <property type="protein sequence ID" value="KAG2229213.1"/>
    <property type="molecule type" value="Genomic_DNA"/>
</dbReference>
<keyword evidence="1" id="KW-0812">Transmembrane</keyword>
<comment type="domain">
    <text evidence="1">The C4-type zinc finger motif is necessary both for its ER three-way tubular junction localization and formation.</text>
</comment>